<feature type="region of interest" description="Disordered" evidence="1">
    <location>
        <begin position="1"/>
        <end position="27"/>
    </location>
</feature>
<comment type="caution">
    <text evidence="2">The sequence shown here is derived from an EMBL/GenBank/DDBJ whole genome shotgun (WGS) entry which is preliminary data.</text>
</comment>
<proteinExistence type="predicted"/>
<feature type="non-terminal residue" evidence="2">
    <location>
        <position position="140"/>
    </location>
</feature>
<dbReference type="AlphaFoldDB" id="A0A8H7QM04"/>
<feature type="compositionally biased region" description="Low complexity" evidence="1">
    <location>
        <begin position="1"/>
        <end position="26"/>
    </location>
</feature>
<protein>
    <submittedName>
        <fullName evidence="2">Uncharacterized protein</fullName>
    </submittedName>
</protein>
<dbReference type="OrthoDB" id="2287952at2759"/>
<accession>A0A8H7QM04</accession>
<sequence length="140" mass="15947">MIETRSNQQNNNLNSRSSGSSSQSSQDISGVWTQVVSRGARNKKKQNFSFKPTIVQRSVTDQESSQQVLNDSSSPAPFEVVRPFIKGMEQDSVLIDLFTVKDRSLLNKALLKFNESAEKSDYYEEFLGYRKQTRNYLGHD</sequence>
<organism evidence="2 3">
    <name type="scientific">Mucor plumbeus</name>
    <dbReference type="NCBI Taxonomy" id="97098"/>
    <lineage>
        <taxon>Eukaryota</taxon>
        <taxon>Fungi</taxon>
        <taxon>Fungi incertae sedis</taxon>
        <taxon>Mucoromycota</taxon>
        <taxon>Mucoromycotina</taxon>
        <taxon>Mucoromycetes</taxon>
        <taxon>Mucorales</taxon>
        <taxon>Mucorineae</taxon>
        <taxon>Mucoraceae</taxon>
        <taxon>Mucor</taxon>
    </lineage>
</organism>
<reference evidence="2" key="1">
    <citation type="submission" date="2020-12" db="EMBL/GenBank/DDBJ databases">
        <title>Metabolic potential, ecology and presence of endohyphal bacteria is reflected in genomic diversity of Mucoromycotina.</title>
        <authorList>
            <person name="Muszewska A."/>
            <person name="Okrasinska A."/>
            <person name="Steczkiewicz K."/>
            <person name="Drgas O."/>
            <person name="Orlowska M."/>
            <person name="Perlinska-Lenart U."/>
            <person name="Aleksandrzak-Piekarczyk T."/>
            <person name="Szatraj K."/>
            <person name="Zielenkiewicz U."/>
            <person name="Pilsyk S."/>
            <person name="Malc E."/>
            <person name="Mieczkowski P."/>
            <person name="Kruszewska J.S."/>
            <person name="Biernat P."/>
            <person name="Pawlowska J."/>
        </authorList>
    </citation>
    <scope>NUCLEOTIDE SEQUENCE</scope>
    <source>
        <strain evidence="2">CBS 226.32</strain>
    </source>
</reference>
<evidence type="ECO:0000256" key="1">
    <source>
        <dbReference type="SAM" id="MobiDB-lite"/>
    </source>
</evidence>
<evidence type="ECO:0000313" key="2">
    <source>
        <dbReference type="EMBL" id="KAG2195093.1"/>
    </source>
</evidence>
<dbReference type="Proteomes" id="UP000650833">
    <property type="component" value="Unassembled WGS sequence"/>
</dbReference>
<evidence type="ECO:0000313" key="3">
    <source>
        <dbReference type="Proteomes" id="UP000650833"/>
    </source>
</evidence>
<gene>
    <name evidence="2" type="ORF">INT46_003409</name>
</gene>
<keyword evidence="3" id="KW-1185">Reference proteome</keyword>
<dbReference type="EMBL" id="JAEPRC010000543">
    <property type="protein sequence ID" value="KAG2195093.1"/>
    <property type="molecule type" value="Genomic_DNA"/>
</dbReference>
<name>A0A8H7QM04_9FUNG</name>